<gene>
    <name evidence="1" type="ORF">DdX_18734</name>
</gene>
<reference evidence="1" key="1">
    <citation type="submission" date="2022-01" db="EMBL/GenBank/DDBJ databases">
        <title>Genome Sequence Resource for Two Populations of Ditylenchus destructor, the Migratory Endoparasitic Phytonematode.</title>
        <authorList>
            <person name="Zhang H."/>
            <person name="Lin R."/>
            <person name="Xie B."/>
        </authorList>
    </citation>
    <scope>NUCLEOTIDE SEQUENCE</scope>
    <source>
        <strain evidence="1">BazhouSP</strain>
    </source>
</reference>
<evidence type="ECO:0008006" key="3">
    <source>
        <dbReference type="Google" id="ProtNLM"/>
    </source>
</evidence>
<dbReference type="SUPFAM" id="SSF53300">
    <property type="entry name" value="vWA-like"/>
    <property type="match status" value="1"/>
</dbReference>
<accession>A0AAD4MJ41</accession>
<dbReference type="InterPro" id="IPR036465">
    <property type="entry name" value="vWFA_dom_sf"/>
</dbReference>
<protein>
    <recommendedName>
        <fullName evidence="3">VWFA domain-containing protein</fullName>
    </recommendedName>
</protein>
<dbReference type="PANTHER" id="PTHR47824">
    <property type="entry name" value="UBIQUITIN-LIKE DOMAIN-CONTAINING PROTEIN"/>
    <property type="match status" value="1"/>
</dbReference>
<evidence type="ECO:0000313" key="2">
    <source>
        <dbReference type="Proteomes" id="UP001201812"/>
    </source>
</evidence>
<dbReference type="Proteomes" id="UP001201812">
    <property type="component" value="Unassembled WGS sequence"/>
</dbReference>
<sequence>MPRKTAKRKAVPAAASAAKKQVKNAGKAANAPEPVIPQNNVAIAAPVLNLTQRKAEVVFSFDTTFSMFPCLTQVRRKINECCERLFREIGKEHLRIGLTAHGDYDTAYLTKHLPMTTNIELITDFVNSVGTNPGYTSPEAYETVLHEAQQFAWLDGWTHVLVMIGDEVPHEKNDNPRSLDWREELQKLKNMGVVVHGVQALNRRHAGEFYAECARVTGGVHMPLDQFNSVVDLVMAVCYREAQPGHLELYEKEIQALPGRYTRSVRTMFDRMLGRPANTTLPPGDMNAVTPGRFQVLDVGDRDVSIKDFVEAQGVRFQKGRGFYEFTKPETVQKYKEIILMEKDTGDMYEGAYARTLLKLPKDADAKISPSNFDYVIFIQSASYNRKLTAGTRFLYEVEDQ</sequence>
<proteinExistence type="predicted"/>
<organism evidence="1 2">
    <name type="scientific">Ditylenchus destructor</name>
    <dbReference type="NCBI Taxonomy" id="166010"/>
    <lineage>
        <taxon>Eukaryota</taxon>
        <taxon>Metazoa</taxon>
        <taxon>Ecdysozoa</taxon>
        <taxon>Nematoda</taxon>
        <taxon>Chromadorea</taxon>
        <taxon>Rhabditida</taxon>
        <taxon>Tylenchina</taxon>
        <taxon>Tylenchomorpha</taxon>
        <taxon>Sphaerularioidea</taxon>
        <taxon>Anguinidae</taxon>
        <taxon>Anguininae</taxon>
        <taxon>Ditylenchus</taxon>
    </lineage>
</organism>
<keyword evidence="2" id="KW-1185">Reference proteome</keyword>
<dbReference type="PANTHER" id="PTHR47824:SF3">
    <property type="entry name" value="UBIQUITIN-LIKE DOMAIN-CONTAINING PROTEIN"/>
    <property type="match status" value="1"/>
</dbReference>
<name>A0AAD4MJ41_9BILA</name>
<dbReference type="Gene3D" id="3.40.50.410">
    <property type="entry name" value="von Willebrand factor, type A domain"/>
    <property type="match status" value="1"/>
</dbReference>
<evidence type="ECO:0000313" key="1">
    <source>
        <dbReference type="EMBL" id="KAI1697050.1"/>
    </source>
</evidence>
<dbReference type="AlphaFoldDB" id="A0AAD4MJ41"/>
<dbReference type="EMBL" id="JAKKPZ010000291">
    <property type="protein sequence ID" value="KAI1697050.1"/>
    <property type="molecule type" value="Genomic_DNA"/>
</dbReference>
<comment type="caution">
    <text evidence="1">The sequence shown here is derived from an EMBL/GenBank/DDBJ whole genome shotgun (WGS) entry which is preliminary data.</text>
</comment>